<reference evidence="2" key="1">
    <citation type="submission" date="2022-03" db="EMBL/GenBank/DDBJ databases">
        <authorList>
            <person name="Sayadi A."/>
        </authorList>
    </citation>
    <scope>NUCLEOTIDE SEQUENCE</scope>
</reference>
<keyword evidence="3" id="KW-1185">Reference proteome</keyword>
<dbReference type="EMBL" id="CAKOFQ010007639">
    <property type="protein sequence ID" value="CAH2005438.1"/>
    <property type="molecule type" value="Genomic_DNA"/>
</dbReference>
<gene>
    <name evidence="2" type="ORF">ACAOBT_LOCUS28535</name>
</gene>
<proteinExistence type="predicted"/>
<feature type="region of interest" description="Disordered" evidence="1">
    <location>
        <begin position="1"/>
        <end position="25"/>
    </location>
</feature>
<dbReference type="AlphaFoldDB" id="A0A9P0Q002"/>
<evidence type="ECO:0000313" key="3">
    <source>
        <dbReference type="Proteomes" id="UP001152888"/>
    </source>
</evidence>
<comment type="caution">
    <text evidence="2">The sequence shown here is derived from an EMBL/GenBank/DDBJ whole genome shotgun (WGS) entry which is preliminary data.</text>
</comment>
<dbReference type="Proteomes" id="UP001152888">
    <property type="component" value="Unassembled WGS sequence"/>
</dbReference>
<evidence type="ECO:0000313" key="2">
    <source>
        <dbReference type="EMBL" id="CAH2005438.1"/>
    </source>
</evidence>
<accession>A0A9P0Q002</accession>
<dbReference type="OrthoDB" id="996720at2759"/>
<sequence>MHAKFLRNQRFSQRHSLSTKKQLKRAAERKAESSIILLRAKYCATHVRKRKLHVAVN</sequence>
<evidence type="ECO:0000256" key="1">
    <source>
        <dbReference type="SAM" id="MobiDB-lite"/>
    </source>
</evidence>
<protein>
    <submittedName>
        <fullName evidence="2">Uncharacterized protein</fullName>
    </submittedName>
</protein>
<name>A0A9P0Q002_ACAOB</name>
<organism evidence="2 3">
    <name type="scientific">Acanthoscelides obtectus</name>
    <name type="common">Bean weevil</name>
    <name type="synonym">Bruchus obtectus</name>
    <dbReference type="NCBI Taxonomy" id="200917"/>
    <lineage>
        <taxon>Eukaryota</taxon>
        <taxon>Metazoa</taxon>
        <taxon>Ecdysozoa</taxon>
        <taxon>Arthropoda</taxon>
        <taxon>Hexapoda</taxon>
        <taxon>Insecta</taxon>
        <taxon>Pterygota</taxon>
        <taxon>Neoptera</taxon>
        <taxon>Endopterygota</taxon>
        <taxon>Coleoptera</taxon>
        <taxon>Polyphaga</taxon>
        <taxon>Cucujiformia</taxon>
        <taxon>Chrysomeloidea</taxon>
        <taxon>Chrysomelidae</taxon>
        <taxon>Bruchinae</taxon>
        <taxon>Bruchini</taxon>
        <taxon>Acanthoscelides</taxon>
    </lineage>
</organism>